<evidence type="ECO:0000256" key="1">
    <source>
        <dbReference type="SAM" id="Phobius"/>
    </source>
</evidence>
<name>A0A0R0J6V5_SOYBN</name>
<dbReference type="Gramene" id="KRH48249">
    <property type="protein sequence ID" value="KRH48249"/>
    <property type="gene ID" value="GLYMA_07G077900"/>
</dbReference>
<evidence type="ECO:0000313" key="4">
    <source>
        <dbReference type="Proteomes" id="UP000008827"/>
    </source>
</evidence>
<reference evidence="2" key="3">
    <citation type="submission" date="2018-07" db="EMBL/GenBank/DDBJ databases">
        <title>WGS assembly of Glycine max.</title>
        <authorList>
            <person name="Schmutz J."/>
            <person name="Cannon S."/>
            <person name="Schlueter J."/>
            <person name="Ma J."/>
            <person name="Mitros T."/>
            <person name="Nelson W."/>
            <person name="Hyten D."/>
            <person name="Song Q."/>
            <person name="Thelen J."/>
            <person name="Cheng J."/>
            <person name="Xu D."/>
            <person name="Hellsten U."/>
            <person name="May G."/>
            <person name="Yu Y."/>
            <person name="Sakurai T."/>
            <person name="Umezawa T."/>
            <person name="Bhattacharyya M."/>
            <person name="Sandhu D."/>
            <person name="Valliyodan B."/>
            <person name="Lindquist E."/>
            <person name="Peto M."/>
            <person name="Grant D."/>
            <person name="Shu S."/>
            <person name="Goodstein D."/>
            <person name="Barry K."/>
            <person name="Futrell-Griggs M."/>
            <person name="Abernathy B."/>
            <person name="Du J."/>
            <person name="Tian Z."/>
            <person name="Zhu L."/>
            <person name="Gill N."/>
            <person name="Joshi T."/>
            <person name="Libault M."/>
            <person name="Sethuraman A."/>
            <person name="Zhang X."/>
            <person name="Shinozaki K."/>
            <person name="Nguyen H."/>
            <person name="Wing R."/>
            <person name="Cregan P."/>
            <person name="Specht J."/>
            <person name="Grimwood J."/>
            <person name="Rokhsar D."/>
            <person name="Stacey G."/>
            <person name="Shoemaker R."/>
            <person name="Jackson S."/>
        </authorList>
    </citation>
    <scope>NUCLEOTIDE SEQUENCE</scope>
    <source>
        <tissue evidence="2">Callus</tissue>
    </source>
</reference>
<reference evidence="3" key="2">
    <citation type="submission" date="2018-02" db="UniProtKB">
        <authorList>
            <consortium name="EnsemblPlants"/>
        </authorList>
    </citation>
    <scope>IDENTIFICATION</scope>
    <source>
        <strain evidence="3">Williams 82</strain>
    </source>
</reference>
<evidence type="ECO:0000313" key="3">
    <source>
        <dbReference type="EnsemblPlants" id="KRH48249"/>
    </source>
</evidence>
<evidence type="ECO:0000313" key="2">
    <source>
        <dbReference type="EMBL" id="KRH48249.1"/>
    </source>
</evidence>
<keyword evidence="4" id="KW-1185">Reference proteome</keyword>
<gene>
    <name evidence="2" type="ORF">GLYMA_07G077900</name>
</gene>
<dbReference type="EnsemblPlants" id="KRH48249">
    <property type="protein sequence ID" value="KRH48249"/>
    <property type="gene ID" value="GLYMA_07G077900"/>
</dbReference>
<sequence>MEVAGQVTAVAQHPAVASTEENDKVLWSAEAINFYFLLFLVFLLSSSSFFLFWLIMQGSYIYPFFSFPSFDFVFKKTINFHFQIKTSIYDCDKLSESIKVEMK</sequence>
<dbReference type="InParanoid" id="A0A0R0J6V5"/>
<feature type="transmembrane region" description="Helical" evidence="1">
    <location>
        <begin position="34"/>
        <end position="55"/>
    </location>
</feature>
<keyword evidence="1" id="KW-0472">Membrane</keyword>
<dbReference type="Proteomes" id="UP000008827">
    <property type="component" value="Chromosome 7"/>
</dbReference>
<proteinExistence type="predicted"/>
<keyword evidence="1" id="KW-1133">Transmembrane helix</keyword>
<protein>
    <submittedName>
        <fullName evidence="2 3">Uncharacterized protein</fullName>
    </submittedName>
</protein>
<accession>A0A0R0J6V5</accession>
<dbReference type="AlphaFoldDB" id="A0A0R0J6V5"/>
<reference evidence="2 3" key="1">
    <citation type="journal article" date="2010" name="Nature">
        <title>Genome sequence of the palaeopolyploid soybean.</title>
        <authorList>
            <person name="Schmutz J."/>
            <person name="Cannon S.B."/>
            <person name="Schlueter J."/>
            <person name="Ma J."/>
            <person name="Mitros T."/>
            <person name="Nelson W."/>
            <person name="Hyten D.L."/>
            <person name="Song Q."/>
            <person name="Thelen J.J."/>
            <person name="Cheng J."/>
            <person name="Xu D."/>
            <person name="Hellsten U."/>
            <person name="May G.D."/>
            <person name="Yu Y."/>
            <person name="Sakurai T."/>
            <person name="Umezawa T."/>
            <person name="Bhattacharyya M.K."/>
            <person name="Sandhu D."/>
            <person name="Valliyodan B."/>
            <person name="Lindquist E."/>
            <person name="Peto M."/>
            <person name="Grant D."/>
            <person name="Shu S."/>
            <person name="Goodstein D."/>
            <person name="Barry K."/>
            <person name="Futrell-Griggs M."/>
            <person name="Abernathy B."/>
            <person name="Du J."/>
            <person name="Tian Z."/>
            <person name="Zhu L."/>
            <person name="Gill N."/>
            <person name="Joshi T."/>
            <person name="Libault M."/>
            <person name="Sethuraman A."/>
            <person name="Zhang X.-C."/>
            <person name="Shinozaki K."/>
            <person name="Nguyen H.T."/>
            <person name="Wing R.A."/>
            <person name="Cregan P."/>
            <person name="Specht J."/>
            <person name="Grimwood J."/>
            <person name="Rokhsar D."/>
            <person name="Stacey G."/>
            <person name="Shoemaker R.C."/>
            <person name="Jackson S.A."/>
        </authorList>
    </citation>
    <scope>NUCLEOTIDE SEQUENCE [LARGE SCALE GENOMIC DNA]</scope>
    <source>
        <strain evidence="3">cv. Williams 82</strain>
        <tissue evidence="2">Callus</tissue>
    </source>
</reference>
<organism evidence="2">
    <name type="scientific">Glycine max</name>
    <name type="common">Soybean</name>
    <name type="synonym">Glycine hispida</name>
    <dbReference type="NCBI Taxonomy" id="3847"/>
    <lineage>
        <taxon>Eukaryota</taxon>
        <taxon>Viridiplantae</taxon>
        <taxon>Streptophyta</taxon>
        <taxon>Embryophyta</taxon>
        <taxon>Tracheophyta</taxon>
        <taxon>Spermatophyta</taxon>
        <taxon>Magnoliopsida</taxon>
        <taxon>eudicotyledons</taxon>
        <taxon>Gunneridae</taxon>
        <taxon>Pentapetalae</taxon>
        <taxon>rosids</taxon>
        <taxon>fabids</taxon>
        <taxon>Fabales</taxon>
        <taxon>Fabaceae</taxon>
        <taxon>Papilionoideae</taxon>
        <taxon>50 kb inversion clade</taxon>
        <taxon>NPAAA clade</taxon>
        <taxon>indigoferoid/millettioid clade</taxon>
        <taxon>Phaseoleae</taxon>
        <taxon>Glycine</taxon>
        <taxon>Glycine subgen. Soja</taxon>
    </lineage>
</organism>
<dbReference type="EMBL" id="CM000840">
    <property type="protein sequence ID" value="KRH48249.1"/>
    <property type="molecule type" value="Genomic_DNA"/>
</dbReference>
<keyword evidence="1" id="KW-0812">Transmembrane</keyword>